<keyword evidence="5" id="KW-0472">Membrane</keyword>
<name>A0A833W182_9HYME</name>
<sequence length="133" mass="15923">MMSATPRKFKERYSLERIHDVDMIRRRYPNRIPVIIEKFHGEKHLPLLSRIKFLVPDFLTVAELVKIIRRRLQLHPSQAFFFLVNERNIASGSMTLGQLYQREKDVDGFLYMVFASQDVMPSFLWNILCIKYF</sequence>
<evidence type="ECO:0000256" key="3">
    <source>
        <dbReference type="ARBA" id="ARBA00022490"/>
    </source>
</evidence>
<protein>
    <submittedName>
        <fullName evidence="10">Uncharacterized protein</fullName>
    </submittedName>
</protein>
<evidence type="ECO:0000256" key="6">
    <source>
        <dbReference type="ARBA" id="ARBA00023288"/>
    </source>
</evidence>
<dbReference type="InterPro" id="IPR004241">
    <property type="entry name" value="Atg8-like"/>
</dbReference>
<dbReference type="Proteomes" id="UP000655588">
    <property type="component" value="Unassembled WGS sequence"/>
</dbReference>
<dbReference type="FunFam" id="3.10.20.90:FF:000149">
    <property type="entry name" value="microtubule-associated proteins 1A/1B light chain 3C"/>
    <property type="match status" value="1"/>
</dbReference>
<dbReference type="Pfam" id="PF02991">
    <property type="entry name" value="ATG8"/>
    <property type="match status" value="1"/>
</dbReference>
<dbReference type="GO" id="GO:0006950">
    <property type="term" value="P:response to stress"/>
    <property type="evidence" value="ECO:0007669"/>
    <property type="project" value="UniProtKB-ARBA"/>
</dbReference>
<evidence type="ECO:0000256" key="7">
    <source>
        <dbReference type="ARBA" id="ARBA00023329"/>
    </source>
</evidence>
<dbReference type="PANTHER" id="PTHR10969">
    <property type="entry name" value="MICROTUBULE-ASSOCIATED PROTEINS 1A/1B LIGHT CHAIN 3-RELATED"/>
    <property type="match status" value="1"/>
</dbReference>
<comment type="caution">
    <text evidence="10">The sequence shown here is derived from an EMBL/GenBank/DDBJ whole genome shotgun (WGS) entry which is preliminary data.</text>
</comment>
<comment type="similarity">
    <text evidence="2 9">Belongs to the ATG8 family.</text>
</comment>
<evidence type="ECO:0000313" key="10">
    <source>
        <dbReference type="EMBL" id="KAF3428789.1"/>
    </source>
</evidence>
<evidence type="ECO:0000313" key="11">
    <source>
        <dbReference type="Proteomes" id="UP000655588"/>
    </source>
</evidence>
<keyword evidence="4 9" id="KW-0072">Autophagy</keyword>
<evidence type="ECO:0000256" key="5">
    <source>
        <dbReference type="ARBA" id="ARBA00023136"/>
    </source>
</evidence>
<reference evidence="10" key="1">
    <citation type="submission" date="2019-11" db="EMBL/GenBank/DDBJ databases">
        <title>The nuclear and mitochondrial genomes of Frieseomelitta varia - a highly eusocial stingless bee (Meliponini) with a permanently sterile worker caste.</title>
        <authorList>
            <person name="Freitas F.C.P."/>
            <person name="Lourenco A.P."/>
            <person name="Nunes F.M.F."/>
            <person name="Paschoal A.R."/>
            <person name="Abreu F.C.P."/>
            <person name="Barbin F.O."/>
            <person name="Bataglia L."/>
            <person name="Cardoso-Junior C.A.M."/>
            <person name="Cervoni M.S."/>
            <person name="Silva S.R."/>
            <person name="Dalarmi F."/>
            <person name="Del Lama M.A."/>
            <person name="Depintor T.S."/>
            <person name="Ferreira K.M."/>
            <person name="Goria P.S."/>
            <person name="Jaskot M.C."/>
            <person name="Lago D.C."/>
            <person name="Luna-Lucena D."/>
            <person name="Moda L.M."/>
            <person name="Nascimento L."/>
            <person name="Pedrino M."/>
            <person name="Rabico F.O."/>
            <person name="Sanches F.C."/>
            <person name="Santos D.E."/>
            <person name="Santos C.G."/>
            <person name="Vieira J."/>
            <person name="Lopes T.F."/>
            <person name="Barchuk A.R."/>
            <person name="Hartfelder K."/>
            <person name="Simoes Z.L.P."/>
            <person name="Bitondi M.M.G."/>
            <person name="Pinheiro D.G."/>
        </authorList>
    </citation>
    <scope>NUCLEOTIDE SEQUENCE</scope>
    <source>
        <strain evidence="10">USP_RPSP 00005682</strain>
        <tissue evidence="10">Whole individual</tissue>
    </source>
</reference>
<evidence type="ECO:0000256" key="9">
    <source>
        <dbReference type="RuleBase" id="RU004384"/>
    </source>
</evidence>
<dbReference type="CDD" id="cd16129">
    <property type="entry name" value="Ubl_ATG8_MAP1LC3"/>
    <property type="match status" value="1"/>
</dbReference>
<gene>
    <name evidence="10" type="ORF">E2986_08662</name>
</gene>
<dbReference type="GO" id="GO:0005776">
    <property type="term" value="C:autophagosome"/>
    <property type="evidence" value="ECO:0007669"/>
    <property type="project" value="UniProtKB-SubCell"/>
</dbReference>
<proteinExistence type="inferred from homology"/>
<evidence type="ECO:0000256" key="1">
    <source>
        <dbReference type="ARBA" id="ARBA00004419"/>
    </source>
</evidence>
<dbReference type="GO" id="GO:0012505">
    <property type="term" value="C:endomembrane system"/>
    <property type="evidence" value="ECO:0007669"/>
    <property type="project" value="UniProtKB-SubCell"/>
</dbReference>
<dbReference type="GO" id="GO:0016236">
    <property type="term" value="P:macroautophagy"/>
    <property type="evidence" value="ECO:0007669"/>
    <property type="project" value="UniProtKB-ARBA"/>
</dbReference>
<evidence type="ECO:0000256" key="8">
    <source>
        <dbReference type="ARBA" id="ARBA00037868"/>
    </source>
</evidence>
<comment type="subcellular location">
    <subcellularLocation>
        <location evidence="1">Cytoplasmic vesicle</location>
        <location evidence="1">Autophagosome</location>
    </subcellularLocation>
    <subcellularLocation>
        <location evidence="8">Endomembrane system</location>
        <topology evidence="8">Lipid-anchor</topology>
    </subcellularLocation>
</comment>
<evidence type="ECO:0000256" key="4">
    <source>
        <dbReference type="ARBA" id="ARBA00023006"/>
    </source>
</evidence>
<organism evidence="10 11">
    <name type="scientific">Frieseomelitta varia</name>
    <dbReference type="NCBI Taxonomy" id="561572"/>
    <lineage>
        <taxon>Eukaryota</taxon>
        <taxon>Metazoa</taxon>
        <taxon>Ecdysozoa</taxon>
        <taxon>Arthropoda</taxon>
        <taxon>Hexapoda</taxon>
        <taxon>Insecta</taxon>
        <taxon>Pterygota</taxon>
        <taxon>Neoptera</taxon>
        <taxon>Endopterygota</taxon>
        <taxon>Hymenoptera</taxon>
        <taxon>Apocrita</taxon>
        <taxon>Aculeata</taxon>
        <taxon>Apoidea</taxon>
        <taxon>Anthophila</taxon>
        <taxon>Apidae</taxon>
        <taxon>Frieseomelitta</taxon>
    </lineage>
</organism>
<keyword evidence="7" id="KW-0968">Cytoplasmic vesicle</keyword>
<keyword evidence="3" id="KW-0963">Cytoplasm</keyword>
<evidence type="ECO:0000256" key="2">
    <source>
        <dbReference type="ARBA" id="ARBA00007293"/>
    </source>
</evidence>
<dbReference type="GO" id="GO:0031410">
    <property type="term" value="C:cytoplasmic vesicle"/>
    <property type="evidence" value="ECO:0007669"/>
    <property type="project" value="UniProtKB-KW"/>
</dbReference>
<dbReference type="AlphaFoldDB" id="A0A833W182"/>
<dbReference type="Gene3D" id="3.10.20.90">
    <property type="entry name" value="Phosphatidylinositol 3-kinase Catalytic Subunit, Chain A, domain 1"/>
    <property type="match status" value="1"/>
</dbReference>
<keyword evidence="11" id="KW-1185">Reference proteome</keyword>
<dbReference type="InterPro" id="IPR029071">
    <property type="entry name" value="Ubiquitin-like_domsf"/>
</dbReference>
<dbReference type="EMBL" id="WNWW01000201">
    <property type="protein sequence ID" value="KAF3428789.1"/>
    <property type="molecule type" value="Genomic_DNA"/>
</dbReference>
<keyword evidence="6" id="KW-0449">Lipoprotein</keyword>
<accession>A0A833W182</accession>
<dbReference type="SUPFAM" id="SSF54236">
    <property type="entry name" value="Ubiquitin-like"/>
    <property type="match status" value="1"/>
</dbReference>